<evidence type="ECO:0000313" key="4">
    <source>
        <dbReference type="Proteomes" id="UP001057702"/>
    </source>
</evidence>
<dbReference type="Proteomes" id="UP001057702">
    <property type="component" value="Unassembled WGS sequence"/>
</dbReference>
<keyword evidence="1" id="KW-0472">Membrane</keyword>
<comment type="caution">
    <text evidence="3">The sequence shown here is derived from an EMBL/GenBank/DDBJ whole genome shotgun (WGS) entry which is preliminary data.</text>
</comment>
<gene>
    <name evidence="3" type="ORF">NGB36_02825</name>
</gene>
<dbReference type="RefSeq" id="WP_255918406.1">
    <property type="nucleotide sequence ID" value="NZ_JANFNG010000001.1"/>
</dbReference>
<dbReference type="Gene3D" id="1.10.287.70">
    <property type="match status" value="1"/>
</dbReference>
<reference evidence="3" key="1">
    <citation type="submission" date="2022-06" db="EMBL/GenBank/DDBJ databases">
        <title>Draft genome sequence of Streptomyces sp. RB6PN25 isolated from peat swamp forest in Thailand.</title>
        <authorList>
            <person name="Duangmal K."/>
            <person name="Klaysubun C."/>
        </authorList>
    </citation>
    <scope>NUCLEOTIDE SEQUENCE</scope>
    <source>
        <strain evidence="3">RB6PN25</strain>
    </source>
</reference>
<keyword evidence="3" id="KW-0406">Ion transport</keyword>
<evidence type="ECO:0000256" key="1">
    <source>
        <dbReference type="SAM" id="Phobius"/>
    </source>
</evidence>
<protein>
    <submittedName>
        <fullName evidence="3">Potassium channel family protein</fullName>
    </submittedName>
</protein>
<proteinExistence type="predicted"/>
<name>A0ABT1PPF8_9ACTN</name>
<feature type="domain" description="Potassium channel" evidence="2">
    <location>
        <begin position="2"/>
        <end position="55"/>
    </location>
</feature>
<keyword evidence="1" id="KW-0812">Transmembrane</keyword>
<evidence type="ECO:0000313" key="3">
    <source>
        <dbReference type="EMBL" id="MCQ4079561.1"/>
    </source>
</evidence>
<dbReference type="SUPFAM" id="SSF81324">
    <property type="entry name" value="Voltage-gated potassium channels"/>
    <property type="match status" value="1"/>
</dbReference>
<accession>A0ABT1PPF8</accession>
<dbReference type="GO" id="GO:0034220">
    <property type="term" value="P:monoatomic ion transmembrane transport"/>
    <property type="evidence" value="ECO:0007669"/>
    <property type="project" value="UniProtKB-KW"/>
</dbReference>
<keyword evidence="3" id="KW-0813">Transport</keyword>
<organism evidence="3 4">
    <name type="scientific">Streptomyces humicola</name>
    <dbReference type="NCBI Taxonomy" id="2953240"/>
    <lineage>
        <taxon>Bacteria</taxon>
        <taxon>Bacillati</taxon>
        <taxon>Actinomycetota</taxon>
        <taxon>Actinomycetes</taxon>
        <taxon>Kitasatosporales</taxon>
        <taxon>Streptomycetaceae</taxon>
        <taxon>Streptomyces</taxon>
    </lineage>
</organism>
<dbReference type="Pfam" id="PF07885">
    <property type="entry name" value="Ion_trans_2"/>
    <property type="match status" value="1"/>
</dbReference>
<feature type="transmembrane region" description="Helical" evidence="1">
    <location>
        <begin position="7"/>
        <end position="25"/>
    </location>
</feature>
<keyword evidence="3" id="KW-0407">Ion channel</keyword>
<evidence type="ECO:0000259" key="2">
    <source>
        <dbReference type="Pfam" id="PF07885"/>
    </source>
</evidence>
<dbReference type="EMBL" id="JANFNG010000001">
    <property type="protein sequence ID" value="MCQ4079561.1"/>
    <property type="molecule type" value="Genomic_DNA"/>
</dbReference>
<keyword evidence="1" id="KW-1133">Transmembrane helix</keyword>
<keyword evidence="4" id="KW-1185">Reference proteome</keyword>
<sequence length="67" mass="6992">MTRIDALYLSMTVFTTAGFGDITAVTQAARIVTTVQMFGGLLLVGVAARVVVMAMKAGLRRRDSGGG</sequence>
<feature type="transmembrane region" description="Helical" evidence="1">
    <location>
        <begin position="31"/>
        <end position="52"/>
    </location>
</feature>
<dbReference type="InterPro" id="IPR013099">
    <property type="entry name" value="K_chnl_dom"/>
</dbReference>